<keyword evidence="7" id="KW-0503">Monooxygenase</keyword>
<organism evidence="9 10">
    <name type="scientific">Rhypophila decipiens</name>
    <dbReference type="NCBI Taxonomy" id="261697"/>
    <lineage>
        <taxon>Eukaryota</taxon>
        <taxon>Fungi</taxon>
        <taxon>Dikarya</taxon>
        <taxon>Ascomycota</taxon>
        <taxon>Pezizomycotina</taxon>
        <taxon>Sordariomycetes</taxon>
        <taxon>Sordariomycetidae</taxon>
        <taxon>Sordariales</taxon>
        <taxon>Naviculisporaceae</taxon>
        <taxon>Rhypophila</taxon>
    </lineage>
</organism>
<dbReference type="Gene3D" id="1.10.630.10">
    <property type="entry name" value="Cytochrome P450"/>
    <property type="match status" value="1"/>
</dbReference>
<evidence type="ECO:0000256" key="4">
    <source>
        <dbReference type="ARBA" id="ARBA00022723"/>
    </source>
</evidence>
<sequence>MAISYLMSAALAAVAYFLISTFRSWYRLRHIPGPFLASISYLWIAKTVVSGTSHRILKHIQAKYNSPLVRIGPNDLVTSSATIIRHINAARSVYTRDEMYAALGADPDNPNMFSTLDEALHSQLKSKTAAGYAGKAVPTFEADIDGQLTAFKGLIREKYLSTSKSFKPMDMSRAIPWFTMDSITKLSFGEEWGHIKADDDIRGFVDASTKFARFGTLCAETPPLRRIMFSKPMLRLMGPKETDAAGLGYVSGQAKKVVSERFDLENPAEKQDMLGSFIRHGITRKQCETEISLTLLAGSETTGGTLRCALFHILTTPHVYKKLQAEIDEAVAQGKASAPVISYAEAQRLPYLQAVIYEGIRVQPSVKLLSTKVVGPEGDTLEGHFVPPGTRISVNIWGLMRNREVFGDDVETFRPERFMEAGGEKERGRMEKDVELIFGHGRYMCAGKVIAFMELSKFFFELLRDFDLQITNSCEPWDVEYYVTAIIRNLWVRITKRSH</sequence>
<reference evidence="9" key="2">
    <citation type="submission" date="2023-05" db="EMBL/GenBank/DDBJ databases">
        <authorList>
            <consortium name="Lawrence Berkeley National Laboratory"/>
            <person name="Steindorff A."/>
            <person name="Hensen N."/>
            <person name="Bonometti L."/>
            <person name="Westerberg I."/>
            <person name="Brannstrom I.O."/>
            <person name="Guillou S."/>
            <person name="Cros-Aarteil S."/>
            <person name="Calhoun S."/>
            <person name="Haridas S."/>
            <person name="Kuo A."/>
            <person name="Mondo S."/>
            <person name="Pangilinan J."/>
            <person name="Riley R."/>
            <person name="Labutti K."/>
            <person name="Andreopoulos B."/>
            <person name="Lipzen A."/>
            <person name="Chen C."/>
            <person name="Yanf M."/>
            <person name="Daum C."/>
            <person name="Ng V."/>
            <person name="Clum A."/>
            <person name="Ohm R."/>
            <person name="Martin F."/>
            <person name="Silar P."/>
            <person name="Natvig D."/>
            <person name="Lalanne C."/>
            <person name="Gautier V."/>
            <person name="Ament-Velasquez S.L."/>
            <person name="Kruys A."/>
            <person name="Hutchinson M.I."/>
            <person name="Powell A.J."/>
            <person name="Barry K."/>
            <person name="Miller A.N."/>
            <person name="Grigoriev I.V."/>
            <person name="Debuchy R."/>
            <person name="Gladieux P."/>
            <person name="Thoren M.H."/>
            <person name="Johannesson H."/>
        </authorList>
    </citation>
    <scope>NUCLEOTIDE SEQUENCE</scope>
    <source>
        <strain evidence="9">PSN293</strain>
    </source>
</reference>
<keyword evidence="6 8" id="KW-0408">Iron</keyword>
<dbReference type="EMBL" id="MU858127">
    <property type="protein sequence ID" value="KAK4212434.1"/>
    <property type="molecule type" value="Genomic_DNA"/>
</dbReference>
<evidence type="ECO:0000256" key="1">
    <source>
        <dbReference type="ARBA" id="ARBA00001971"/>
    </source>
</evidence>
<dbReference type="AlphaFoldDB" id="A0AAN6Y4D8"/>
<dbReference type="InterPro" id="IPR036396">
    <property type="entry name" value="Cyt_P450_sf"/>
</dbReference>
<evidence type="ECO:0000313" key="9">
    <source>
        <dbReference type="EMBL" id="KAK4212434.1"/>
    </source>
</evidence>
<proteinExistence type="inferred from homology"/>
<dbReference type="InterPro" id="IPR002401">
    <property type="entry name" value="Cyt_P450_E_grp-I"/>
</dbReference>
<evidence type="ECO:0000256" key="2">
    <source>
        <dbReference type="ARBA" id="ARBA00010617"/>
    </source>
</evidence>
<accession>A0AAN6Y4D8</accession>
<comment type="similarity">
    <text evidence="2">Belongs to the cytochrome P450 family.</text>
</comment>
<dbReference type="PRINTS" id="PR00463">
    <property type="entry name" value="EP450I"/>
</dbReference>
<keyword evidence="4 8" id="KW-0479">Metal-binding</keyword>
<evidence type="ECO:0000256" key="8">
    <source>
        <dbReference type="PIRSR" id="PIRSR602401-1"/>
    </source>
</evidence>
<dbReference type="CDD" id="cd11060">
    <property type="entry name" value="CYP57A1-like"/>
    <property type="match status" value="1"/>
</dbReference>
<protein>
    <submittedName>
        <fullName evidence="9">Cytochrome P450</fullName>
    </submittedName>
</protein>
<gene>
    <name evidence="9" type="ORF">QBC37DRAFT_401500</name>
</gene>
<dbReference type="SUPFAM" id="SSF48264">
    <property type="entry name" value="Cytochrome P450"/>
    <property type="match status" value="1"/>
</dbReference>
<evidence type="ECO:0000256" key="7">
    <source>
        <dbReference type="ARBA" id="ARBA00023033"/>
    </source>
</evidence>
<dbReference type="GO" id="GO:0016705">
    <property type="term" value="F:oxidoreductase activity, acting on paired donors, with incorporation or reduction of molecular oxygen"/>
    <property type="evidence" value="ECO:0007669"/>
    <property type="project" value="InterPro"/>
</dbReference>
<dbReference type="GO" id="GO:0004497">
    <property type="term" value="F:monooxygenase activity"/>
    <property type="evidence" value="ECO:0007669"/>
    <property type="project" value="UniProtKB-KW"/>
</dbReference>
<keyword evidence="3 8" id="KW-0349">Heme</keyword>
<keyword evidence="5" id="KW-0560">Oxidoreductase</keyword>
<evidence type="ECO:0000256" key="5">
    <source>
        <dbReference type="ARBA" id="ARBA00023002"/>
    </source>
</evidence>
<evidence type="ECO:0000256" key="6">
    <source>
        <dbReference type="ARBA" id="ARBA00023004"/>
    </source>
</evidence>
<dbReference type="PANTHER" id="PTHR24305">
    <property type="entry name" value="CYTOCHROME P450"/>
    <property type="match status" value="1"/>
</dbReference>
<evidence type="ECO:0000313" key="10">
    <source>
        <dbReference type="Proteomes" id="UP001301769"/>
    </source>
</evidence>
<dbReference type="PRINTS" id="PR00385">
    <property type="entry name" value="P450"/>
</dbReference>
<dbReference type="Proteomes" id="UP001301769">
    <property type="component" value="Unassembled WGS sequence"/>
</dbReference>
<name>A0AAN6Y4D8_9PEZI</name>
<dbReference type="Pfam" id="PF00067">
    <property type="entry name" value="p450"/>
    <property type="match status" value="1"/>
</dbReference>
<evidence type="ECO:0000256" key="3">
    <source>
        <dbReference type="ARBA" id="ARBA00022617"/>
    </source>
</evidence>
<comment type="caution">
    <text evidence="9">The sequence shown here is derived from an EMBL/GenBank/DDBJ whole genome shotgun (WGS) entry which is preliminary data.</text>
</comment>
<dbReference type="InterPro" id="IPR001128">
    <property type="entry name" value="Cyt_P450"/>
</dbReference>
<dbReference type="InterPro" id="IPR050121">
    <property type="entry name" value="Cytochrome_P450_monoxygenase"/>
</dbReference>
<dbReference type="PANTHER" id="PTHR24305:SF77">
    <property type="entry name" value="CYTOCHROME P450 MONOOXYGENASE"/>
    <property type="match status" value="1"/>
</dbReference>
<comment type="cofactor">
    <cofactor evidence="1 8">
        <name>heme</name>
        <dbReference type="ChEBI" id="CHEBI:30413"/>
    </cofactor>
</comment>
<dbReference type="GO" id="GO:0020037">
    <property type="term" value="F:heme binding"/>
    <property type="evidence" value="ECO:0007669"/>
    <property type="project" value="InterPro"/>
</dbReference>
<reference evidence="9" key="1">
    <citation type="journal article" date="2023" name="Mol. Phylogenet. Evol.">
        <title>Genome-scale phylogeny and comparative genomics of the fungal order Sordariales.</title>
        <authorList>
            <person name="Hensen N."/>
            <person name="Bonometti L."/>
            <person name="Westerberg I."/>
            <person name="Brannstrom I.O."/>
            <person name="Guillou S."/>
            <person name="Cros-Aarteil S."/>
            <person name="Calhoun S."/>
            <person name="Haridas S."/>
            <person name="Kuo A."/>
            <person name="Mondo S."/>
            <person name="Pangilinan J."/>
            <person name="Riley R."/>
            <person name="LaButti K."/>
            <person name="Andreopoulos B."/>
            <person name="Lipzen A."/>
            <person name="Chen C."/>
            <person name="Yan M."/>
            <person name="Daum C."/>
            <person name="Ng V."/>
            <person name="Clum A."/>
            <person name="Steindorff A."/>
            <person name="Ohm R.A."/>
            <person name="Martin F."/>
            <person name="Silar P."/>
            <person name="Natvig D.O."/>
            <person name="Lalanne C."/>
            <person name="Gautier V."/>
            <person name="Ament-Velasquez S.L."/>
            <person name="Kruys A."/>
            <person name="Hutchinson M.I."/>
            <person name="Powell A.J."/>
            <person name="Barry K."/>
            <person name="Miller A.N."/>
            <person name="Grigoriev I.V."/>
            <person name="Debuchy R."/>
            <person name="Gladieux P."/>
            <person name="Hiltunen Thoren M."/>
            <person name="Johannesson H."/>
        </authorList>
    </citation>
    <scope>NUCLEOTIDE SEQUENCE</scope>
    <source>
        <strain evidence="9">PSN293</strain>
    </source>
</reference>
<keyword evidence="10" id="KW-1185">Reference proteome</keyword>
<feature type="binding site" description="axial binding residue" evidence="8">
    <location>
        <position position="445"/>
    </location>
    <ligand>
        <name>heme</name>
        <dbReference type="ChEBI" id="CHEBI:30413"/>
    </ligand>
    <ligandPart>
        <name>Fe</name>
        <dbReference type="ChEBI" id="CHEBI:18248"/>
    </ligandPart>
</feature>
<dbReference type="GO" id="GO:0005506">
    <property type="term" value="F:iron ion binding"/>
    <property type="evidence" value="ECO:0007669"/>
    <property type="project" value="InterPro"/>
</dbReference>